<dbReference type="AlphaFoldDB" id="A0A9X8H388"/>
<feature type="non-terminal residue" evidence="1">
    <location>
        <position position="181"/>
    </location>
</feature>
<proteinExistence type="predicted"/>
<evidence type="ECO:0000313" key="2">
    <source>
        <dbReference type="Proteomes" id="UP000275652"/>
    </source>
</evidence>
<reference evidence="1 2" key="1">
    <citation type="journal article" date="2018" name="J. Invertebr. Pathol.">
        <title>New genotyping method for the causative agent of crayfish plague (Aphanomyces astaci) based on whole genome data.</title>
        <authorList>
            <person name="Minardi D."/>
            <person name="Studholme D.J."/>
            <person name="van der Giezen M."/>
            <person name="Pretto T."/>
            <person name="Oidtmann B."/>
        </authorList>
    </citation>
    <scope>NUCLEOTIDE SEQUENCE [LARGE SCALE GENOMIC DNA]</scope>
    <source>
        <strain evidence="1 2">KB13</strain>
    </source>
</reference>
<sequence length="181" mass="20732">MDSFAIVSRLQQQVDDDVHALDEMRQLYHAHSQHVEEADDSPTPVIDSFFSQGGNASLSTMTNFTLSEFESIVESAMVTTWTMGRGRKSMTSPKDAFFMAMSVLKHCNAWDKHALDYKMKAPTFEKMIHRVFDTVEPILYEHFVKPISMTHQVQHGHTFNNFSSALYYTDVKFQPSYHPTG</sequence>
<dbReference type="Proteomes" id="UP000275652">
    <property type="component" value="Unassembled WGS sequence"/>
</dbReference>
<name>A0A9X8H388_APHAT</name>
<dbReference type="EMBL" id="QUTI01050556">
    <property type="protein sequence ID" value="RLN99424.1"/>
    <property type="molecule type" value="Genomic_DNA"/>
</dbReference>
<accession>A0A9X8H388</accession>
<gene>
    <name evidence="1" type="ORF">DYB28_002776</name>
</gene>
<organism evidence="1 2">
    <name type="scientific">Aphanomyces astaci</name>
    <name type="common">Crayfish plague agent</name>
    <dbReference type="NCBI Taxonomy" id="112090"/>
    <lineage>
        <taxon>Eukaryota</taxon>
        <taxon>Sar</taxon>
        <taxon>Stramenopiles</taxon>
        <taxon>Oomycota</taxon>
        <taxon>Saprolegniomycetes</taxon>
        <taxon>Saprolegniales</taxon>
        <taxon>Verrucalvaceae</taxon>
        <taxon>Aphanomyces</taxon>
    </lineage>
</organism>
<evidence type="ECO:0000313" key="1">
    <source>
        <dbReference type="EMBL" id="RLN99424.1"/>
    </source>
</evidence>
<comment type="caution">
    <text evidence="1">The sequence shown here is derived from an EMBL/GenBank/DDBJ whole genome shotgun (WGS) entry which is preliminary data.</text>
</comment>
<protein>
    <submittedName>
        <fullName evidence="1">Uncharacterized protein</fullName>
    </submittedName>
</protein>